<feature type="region of interest" description="Disordered" evidence="1">
    <location>
        <begin position="59"/>
        <end position="91"/>
    </location>
</feature>
<name>A0A183HBH0_9BILA</name>
<evidence type="ECO:0000313" key="3">
    <source>
        <dbReference type="Proteomes" id="UP000267606"/>
    </source>
</evidence>
<accession>A0A183HBH0</accession>
<dbReference type="EMBL" id="UZAJ01003872">
    <property type="protein sequence ID" value="VDO41200.1"/>
    <property type="molecule type" value="Genomic_DNA"/>
</dbReference>
<reference evidence="2 3" key="2">
    <citation type="submission" date="2018-11" db="EMBL/GenBank/DDBJ databases">
        <authorList>
            <consortium name="Pathogen Informatics"/>
        </authorList>
    </citation>
    <scope>NUCLEOTIDE SEQUENCE [LARGE SCALE GENOMIC DNA]</scope>
</reference>
<evidence type="ECO:0000313" key="4">
    <source>
        <dbReference type="WBParaSite" id="OFLC_0000483101-mRNA-1"/>
    </source>
</evidence>
<dbReference type="AlphaFoldDB" id="A0A183HBH0"/>
<evidence type="ECO:0000313" key="2">
    <source>
        <dbReference type="EMBL" id="VDO41200.1"/>
    </source>
</evidence>
<protein>
    <submittedName>
        <fullName evidence="4">PPP1R35_C domain-containing protein</fullName>
    </submittedName>
</protein>
<organism evidence="4">
    <name type="scientific">Onchocerca flexuosa</name>
    <dbReference type="NCBI Taxonomy" id="387005"/>
    <lineage>
        <taxon>Eukaryota</taxon>
        <taxon>Metazoa</taxon>
        <taxon>Ecdysozoa</taxon>
        <taxon>Nematoda</taxon>
        <taxon>Chromadorea</taxon>
        <taxon>Rhabditida</taxon>
        <taxon>Spirurina</taxon>
        <taxon>Spiruromorpha</taxon>
        <taxon>Filarioidea</taxon>
        <taxon>Onchocercidae</taxon>
        <taxon>Onchocerca</taxon>
    </lineage>
</organism>
<gene>
    <name evidence="2" type="ORF">OFLC_LOCUS4834</name>
</gene>
<dbReference type="WBParaSite" id="OFLC_0000483101-mRNA-1">
    <property type="protein sequence ID" value="OFLC_0000483101-mRNA-1"/>
    <property type="gene ID" value="OFLC_0000483101"/>
</dbReference>
<keyword evidence="3" id="KW-1185">Reference proteome</keyword>
<reference evidence="4" key="1">
    <citation type="submission" date="2016-06" db="UniProtKB">
        <authorList>
            <consortium name="WormBaseParasite"/>
        </authorList>
    </citation>
    <scope>IDENTIFICATION</scope>
</reference>
<sequence>MEPHPSIPASTPFTTSTSLTVDICFDSTTTVYYTIAPISYAVDVSSSIPYRDVIASKNNVSSEEISPETCSKARNSSDNIEQLSDDNPSKKCNESAPFNIDSDSQVKDEIQQSPLSSNLETIVSVQRLPLSLRLKPNTTVQRLPLSSILEPNIMTQQLPLASNLKITAIQPLPLHSTKSLQVSDDFQQNLPTLRKIRLLNDKATHYARLAQDAWEEARTIAASLNMPPPTLPDAVDFMSHSYMMKRREWDLPKIADVQDRIEPVLSQVVSQECIVSSSSSSFILQSIPERIKLSPKLILSTNSKSDSNLNQVSWMKKNTCRYNNGKVTKNTAAETINQQLMTTSLQSNNHMKEAGLHQSQELLMPSELAKENVEKNMRSNVIHGDIPSEKNNRLEIEKRFPEK</sequence>
<feature type="compositionally biased region" description="Polar residues" evidence="1">
    <location>
        <begin position="59"/>
        <end position="86"/>
    </location>
</feature>
<dbReference type="Proteomes" id="UP000267606">
    <property type="component" value="Unassembled WGS sequence"/>
</dbReference>
<evidence type="ECO:0000256" key="1">
    <source>
        <dbReference type="SAM" id="MobiDB-lite"/>
    </source>
</evidence>
<proteinExistence type="predicted"/>